<dbReference type="InterPro" id="IPR036322">
    <property type="entry name" value="WD40_repeat_dom_sf"/>
</dbReference>
<evidence type="ECO:0000313" key="5">
    <source>
        <dbReference type="Proteomes" id="UP000694888"/>
    </source>
</evidence>
<dbReference type="Proteomes" id="UP000694888">
    <property type="component" value="Unplaced"/>
</dbReference>
<sequence>MEGLLIYTSDSEANSSDENEIIISAESENCAKDEKSPSSNLDVEQEKTRICQPGSKKSSDENALLKLTNSDVEVKTDKQSTHIEKTPIAFSDFLGLGSQSLSGGFDPTVQNNLPQSLTSVSSYESFSCNEIQKSVDTPFGTVEIPNGDFWKDFTPDKDMILQEGQGTANMTRTGHSVSTVDSNRARKRSSQHICDKDGTYSTSPVFSSKRSLHHGLVYSCSNSQQEDSDSSHALLTRVVSHSNTVVTPERSSSNNSERKIFFVHSKIAPYLHSKTSCKCSHKLSDTWKAHSTVINRLNWNVPTYAHLLLTAGMNEEVRVWNVWSTLDSCVSVLHVHKKPVKHAEWSHDGKAILSCSYDRTALVTDVESGKVLSTCEHPGFVTAGCGHQSNPSLFMTGTDNMILLWDRRVKEVPVKSFQYKDKFGQVQDIIFSSEQEIVSCSDLVARDSADRGIMAWDVRSGVVLSNQIYQERYSCTRLKVHSSKQQFLAQSQGGYVALFSTSRPYKMDKAKRFDGHKVQGYSVGFDISADGSLVYSGSCEGGVHCYDHRSGRLIRKLGSAVGDVITDVACHPVLPSFVASCTWAGSVSIWF</sequence>
<feature type="repeat" description="WD" evidence="3">
    <location>
        <begin position="333"/>
        <end position="374"/>
    </location>
</feature>
<proteinExistence type="predicted"/>
<dbReference type="InterPro" id="IPR015943">
    <property type="entry name" value="WD40/YVTN_repeat-like_dom_sf"/>
</dbReference>
<evidence type="ECO:0000256" key="3">
    <source>
        <dbReference type="PROSITE-ProRule" id="PRU00221"/>
    </source>
</evidence>
<evidence type="ECO:0000256" key="2">
    <source>
        <dbReference type="ARBA" id="ARBA00022737"/>
    </source>
</evidence>
<organism evidence="5 6">
    <name type="scientific">Aplysia californica</name>
    <name type="common">California sea hare</name>
    <dbReference type="NCBI Taxonomy" id="6500"/>
    <lineage>
        <taxon>Eukaryota</taxon>
        <taxon>Metazoa</taxon>
        <taxon>Spiralia</taxon>
        <taxon>Lophotrochozoa</taxon>
        <taxon>Mollusca</taxon>
        <taxon>Gastropoda</taxon>
        <taxon>Heterobranchia</taxon>
        <taxon>Euthyneura</taxon>
        <taxon>Tectipleura</taxon>
        <taxon>Aplysiida</taxon>
        <taxon>Aplysioidea</taxon>
        <taxon>Aplysiidae</taxon>
        <taxon>Aplysia</taxon>
    </lineage>
</organism>
<evidence type="ECO:0000256" key="4">
    <source>
        <dbReference type="SAM" id="MobiDB-lite"/>
    </source>
</evidence>
<dbReference type="PROSITE" id="PS50082">
    <property type="entry name" value="WD_REPEATS_2"/>
    <property type="match status" value="1"/>
</dbReference>
<evidence type="ECO:0000256" key="1">
    <source>
        <dbReference type="ARBA" id="ARBA00022574"/>
    </source>
</evidence>
<reference evidence="6" key="1">
    <citation type="submission" date="2025-08" db="UniProtKB">
        <authorList>
            <consortium name="RefSeq"/>
        </authorList>
    </citation>
    <scope>IDENTIFICATION</scope>
</reference>
<keyword evidence="1 3" id="KW-0853">WD repeat</keyword>
<feature type="compositionally biased region" description="Polar residues" evidence="4">
    <location>
        <begin position="169"/>
        <end position="182"/>
    </location>
</feature>
<dbReference type="PANTHER" id="PTHR44566">
    <property type="entry name" value="TRANSDUCIN/WD40 REPEAT-LIKE SUPERFAMILY PROTEIN"/>
    <property type="match status" value="1"/>
</dbReference>
<feature type="region of interest" description="Disordered" evidence="4">
    <location>
        <begin position="169"/>
        <end position="191"/>
    </location>
</feature>
<dbReference type="SMART" id="SM00320">
    <property type="entry name" value="WD40"/>
    <property type="match status" value="5"/>
</dbReference>
<accession>A0ABM0JPQ2</accession>
<dbReference type="InterPro" id="IPR001680">
    <property type="entry name" value="WD40_rpt"/>
</dbReference>
<dbReference type="Gene3D" id="2.130.10.10">
    <property type="entry name" value="YVTN repeat-like/Quinoprotein amine dehydrogenase"/>
    <property type="match status" value="1"/>
</dbReference>
<name>A0ABM0JPQ2_APLCA</name>
<keyword evidence="2" id="KW-0677">Repeat</keyword>
<protein>
    <submittedName>
        <fullName evidence="6">WD repeat-containing protein 25</fullName>
    </submittedName>
</protein>
<gene>
    <name evidence="6" type="primary">LOC101851866</name>
</gene>
<dbReference type="PANTHER" id="PTHR44566:SF1">
    <property type="entry name" value="WD REPEAT-CONTAINING PROTEIN 25"/>
    <property type="match status" value="1"/>
</dbReference>
<dbReference type="GeneID" id="101851866"/>
<dbReference type="Pfam" id="PF00400">
    <property type="entry name" value="WD40"/>
    <property type="match status" value="1"/>
</dbReference>
<dbReference type="SUPFAM" id="SSF50978">
    <property type="entry name" value="WD40 repeat-like"/>
    <property type="match status" value="1"/>
</dbReference>
<keyword evidence="5" id="KW-1185">Reference proteome</keyword>
<dbReference type="RefSeq" id="XP_005098633.2">
    <property type="nucleotide sequence ID" value="XM_005098576.3"/>
</dbReference>
<dbReference type="PROSITE" id="PS00678">
    <property type="entry name" value="WD_REPEATS_1"/>
    <property type="match status" value="1"/>
</dbReference>
<dbReference type="InterPro" id="IPR053053">
    <property type="entry name" value="WD_repeat_protein"/>
</dbReference>
<feature type="region of interest" description="Disordered" evidence="4">
    <location>
        <begin position="26"/>
        <end position="59"/>
    </location>
</feature>
<evidence type="ECO:0000313" key="6">
    <source>
        <dbReference type="RefSeq" id="XP_005098633.2"/>
    </source>
</evidence>
<dbReference type="InterPro" id="IPR019775">
    <property type="entry name" value="WD40_repeat_CS"/>
</dbReference>